<evidence type="ECO:0000256" key="1">
    <source>
        <dbReference type="SAM" id="MobiDB-lite"/>
    </source>
</evidence>
<dbReference type="GeneID" id="94843333"/>
<feature type="region of interest" description="Disordered" evidence="1">
    <location>
        <begin position="1"/>
        <end position="24"/>
    </location>
</feature>
<dbReference type="EMBL" id="MLAK01000947">
    <property type="protein sequence ID" value="OHT00615.1"/>
    <property type="molecule type" value="Genomic_DNA"/>
</dbReference>
<sequence>MSDEKEQAPSKAPQKEHNLKNITLDDLQQNPETIPLYIYTRKSYSKADHKILSKMSEHIDQILECLYEETPTEFGTRCFLALQSAQPHIIDSLIKSDCLQVPAMKILNQKRPPMLSICRLAGIIMAAIKNQPISISLMLGYIFQLLNFIDQPSIFDFFYGITGSNPELEDAQKWLVSVKFESIIVQQILAAHIDDIKLKYLFQLISATKRSDILYPIFATSRVIGVITSKVTNLYEDDRWETLLYLYCESTRAFIVSVYQLMVEIIKKPIEENNSAHDKSSNNYYYLIHNQNQNRNNDNSKTKSEDTKVHNHSNQEDLNVVEESKSDLNENQNADVVVPPRKDGKDFLYRKSKVCPRYIVNIIGILTKMILNDKSLHPYISTANLGPSIVMLYQQFPDHLYLLKMIEKFSIASFSVPEMAAMYAPMLVEVCTQEVKLKRSTTITAMSYNLIERACYQCKTNVLFKKLLQNLKGFPRFVRSDLHEFLLRRSGKYGGDIPEKPNNKFLNHLLNNIFSVS</sequence>
<name>A0A1J4JNB0_9EUKA</name>
<feature type="compositionally biased region" description="Basic and acidic residues" evidence="1">
    <location>
        <begin position="1"/>
        <end position="19"/>
    </location>
</feature>
<reference evidence="2" key="1">
    <citation type="submission" date="2016-10" db="EMBL/GenBank/DDBJ databases">
        <authorList>
            <person name="Benchimol M."/>
            <person name="Almeida L.G."/>
            <person name="Vasconcelos A.T."/>
            <person name="Perreira-Neves A."/>
            <person name="Rosa I.A."/>
            <person name="Tasca T."/>
            <person name="Bogo M.R."/>
            <person name="de Souza W."/>
        </authorList>
    </citation>
    <scope>NUCLEOTIDE SEQUENCE [LARGE SCALE GENOMIC DNA]</scope>
    <source>
        <strain evidence="2">K</strain>
    </source>
</reference>
<dbReference type="Proteomes" id="UP000179807">
    <property type="component" value="Unassembled WGS sequence"/>
</dbReference>
<gene>
    <name evidence="2" type="ORF">TRFO_32672</name>
</gene>
<protein>
    <submittedName>
        <fullName evidence="2">Uncharacterized protein</fullName>
    </submittedName>
</protein>
<comment type="caution">
    <text evidence="2">The sequence shown here is derived from an EMBL/GenBank/DDBJ whole genome shotgun (WGS) entry which is preliminary data.</text>
</comment>
<dbReference type="RefSeq" id="XP_068353751.1">
    <property type="nucleotide sequence ID" value="XM_068508629.1"/>
</dbReference>
<evidence type="ECO:0000313" key="2">
    <source>
        <dbReference type="EMBL" id="OHT00615.1"/>
    </source>
</evidence>
<organism evidence="2 3">
    <name type="scientific">Tritrichomonas foetus</name>
    <dbReference type="NCBI Taxonomy" id="1144522"/>
    <lineage>
        <taxon>Eukaryota</taxon>
        <taxon>Metamonada</taxon>
        <taxon>Parabasalia</taxon>
        <taxon>Tritrichomonadida</taxon>
        <taxon>Tritrichomonadidae</taxon>
        <taxon>Tritrichomonas</taxon>
    </lineage>
</organism>
<accession>A0A1J4JNB0</accession>
<feature type="compositionally biased region" description="Basic and acidic residues" evidence="1">
    <location>
        <begin position="298"/>
        <end position="315"/>
    </location>
</feature>
<proteinExistence type="predicted"/>
<evidence type="ECO:0000313" key="3">
    <source>
        <dbReference type="Proteomes" id="UP000179807"/>
    </source>
</evidence>
<dbReference type="AlphaFoldDB" id="A0A1J4JNB0"/>
<keyword evidence="3" id="KW-1185">Reference proteome</keyword>
<feature type="region of interest" description="Disordered" evidence="1">
    <location>
        <begin position="292"/>
        <end position="318"/>
    </location>
</feature>
<dbReference type="VEuPathDB" id="TrichDB:TRFO_32672"/>